<dbReference type="EMBL" id="JAIWYP010000009">
    <property type="protein sequence ID" value="KAH3772248.1"/>
    <property type="molecule type" value="Genomic_DNA"/>
</dbReference>
<sequence length="94" mass="10317">MEAVSDRATLDRLVLAPFTPPRAGLWFPPLDGCVCDRDHCEPLRRPSFLPLPLPSGSSGLSTRLQGHSRARAVQSPDVPNIEHRPAKISYCTVD</sequence>
<keyword evidence="3" id="KW-1185">Reference proteome</keyword>
<reference evidence="2" key="1">
    <citation type="journal article" date="2019" name="bioRxiv">
        <title>The Genome of the Zebra Mussel, Dreissena polymorpha: A Resource for Invasive Species Research.</title>
        <authorList>
            <person name="McCartney M.A."/>
            <person name="Auch B."/>
            <person name="Kono T."/>
            <person name="Mallez S."/>
            <person name="Zhang Y."/>
            <person name="Obille A."/>
            <person name="Becker A."/>
            <person name="Abrahante J.E."/>
            <person name="Garbe J."/>
            <person name="Badalamenti J.P."/>
            <person name="Herman A."/>
            <person name="Mangelson H."/>
            <person name="Liachko I."/>
            <person name="Sullivan S."/>
            <person name="Sone E.D."/>
            <person name="Koren S."/>
            <person name="Silverstein K.A.T."/>
            <person name="Beckman K.B."/>
            <person name="Gohl D.M."/>
        </authorList>
    </citation>
    <scope>NUCLEOTIDE SEQUENCE</scope>
    <source>
        <strain evidence="2">Duluth1</strain>
        <tissue evidence="2">Whole animal</tissue>
    </source>
</reference>
<name>A0A9D4IHR1_DREPO</name>
<organism evidence="2 3">
    <name type="scientific">Dreissena polymorpha</name>
    <name type="common">Zebra mussel</name>
    <name type="synonym">Mytilus polymorpha</name>
    <dbReference type="NCBI Taxonomy" id="45954"/>
    <lineage>
        <taxon>Eukaryota</taxon>
        <taxon>Metazoa</taxon>
        <taxon>Spiralia</taxon>
        <taxon>Lophotrochozoa</taxon>
        <taxon>Mollusca</taxon>
        <taxon>Bivalvia</taxon>
        <taxon>Autobranchia</taxon>
        <taxon>Heteroconchia</taxon>
        <taxon>Euheterodonta</taxon>
        <taxon>Imparidentia</taxon>
        <taxon>Neoheterodontei</taxon>
        <taxon>Myida</taxon>
        <taxon>Dreissenoidea</taxon>
        <taxon>Dreissenidae</taxon>
        <taxon>Dreissena</taxon>
    </lineage>
</organism>
<evidence type="ECO:0000313" key="3">
    <source>
        <dbReference type="Proteomes" id="UP000828390"/>
    </source>
</evidence>
<dbReference type="Proteomes" id="UP000828390">
    <property type="component" value="Unassembled WGS sequence"/>
</dbReference>
<proteinExistence type="predicted"/>
<reference evidence="2" key="2">
    <citation type="submission" date="2020-11" db="EMBL/GenBank/DDBJ databases">
        <authorList>
            <person name="McCartney M.A."/>
            <person name="Auch B."/>
            <person name="Kono T."/>
            <person name="Mallez S."/>
            <person name="Becker A."/>
            <person name="Gohl D.M."/>
            <person name="Silverstein K.A.T."/>
            <person name="Koren S."/>
            <person name="Bechman K.B."/>
            <person name="Herman A."/>
            <person name="Abrahante J.E."/>
            <person name="Garbe J."/>
        </authorList>
    </citation>
    <scope>NUCLEOTIDE SEQUENCE</scope>
    <source>
        <strain evidence="2">Duluth1</strain>
        <tissue evidence="2">Whole animal</tissue>
    </source>
</reference>
<gene>
    <name evidence="2" type="ORF">DPMN_173586</name>
</gene>
<feature type="region of interest" description="Disordered" evidence="1">
    <location>
        <begin position="54"/>
        <end position="78"/>
    </location>
</feature>
<evidence type="ECO:0000256" key="1">
    <source>
        <dbReference type="SAM" id="MobiDB-lite"/>
    </source>
</evidence>
<comment type="caution">
    <text evidence="2">The sequence shown here is derived from an EMBL/GenBank/DDBJ whole genome shotgun (WGS) entry which is preliminary data.</text>
</comment>
<accession>A0A9D4IHR1</accession>
<protein>
    <submittedName>
        <fullName evidence="2">Uncharacterized protein</fullName>
    </submittedName>
</protein>
<evidence type="ECO:0000313" key="2">
    <source>
        <dbReference type="EMBL" id="KAH3772248.1"/>
    </source>
</evidence>
<dbReference type="AlphaFoldDB" id="A0A9D4IHR1"/>